<dbReference type="GO" id="GO:0005737">
    <property type="term" value="C:cytoplasm"/>
    <property type="evidence" value="ECO:0007669"/>
    <property type="project" value="TreeGrafter"/>
</dbReference>
<dbReference type="PANTHER" id="PTHR48100:SF59">
    <property type="entry name" value="ADENOSYLCOBALAMIN_ALPHA-RIBAZOLE PHOSPHATASE"/>
    <property type="match status" value="1"/>
</dbReference>
<feature type="binding site" evidence="2">
    <location>
        <begin position="8"/>
        <end position="15"/>
    </location>
    <ligand>
        <name>substrate</name>
    </ligand>
</feature>
<name>A0A0U1QRY9_9BACL</name>
<dbReference type="InterPro" id="IPR050275">
    <property type="entry name" value="PGM_Phosphatase"/>
</dbReference>
<protein>
    <submittedName>
        <fullName evidence="3">Phosphatase</fullName>
    </submittedName>
</protein>
<evidence type="ECO:0000313" key="4">
    <source>
        <dbReference type="Proteomes" id="UP000035553"/>
    </source>
</evidence>
<feature type="binding site" evidence="2">
    <location>
        <begin position="83"/>
        <end position="86"/>
    </location>
    <ligand>
        <name>substrate</name>
    </ligand>
</feature>
<dbReference type="OrthoDB" id="9782128at2"/>
<evidence type="ECO:0000256" key="1">
    <source>
        <dbReference type="PIRSR" id="PIRSR613078-1"/>
    </source>
</evidence>
<sequence length="198" mass="21889">MTTICLVRHGETDWNAMGKLQGREDIPLNERGRKQAAMVGEYLKSEQFSAVVTSPLLRAKQTAEIVNTYIGDLPLAVDRDFIEKSYGEASGLTIPERDQKFPEGNIPGLEPFDHIKERVIRGLDHVKTGHPNQNVLLVAHGGLINVILALLSNGKIGTGKTKLFNTCISHIANEGDSWQIIDYNCIDHLSRFGKVTSI</sequence>
<feature type="active site" description="Tele-phosphohistidine intermediate" evidence="1">
    <location>
        <position position="9"/>
    </location>
</feature>
<dbReference type="InterPro" id="IPR013078">
    <property type="entry name" value="His_Pase_superF_clade-1"/>
</dbReference>
<dbReference type="InterPro" id="IPR001345">
    <property type="entry name" value="PG/BPGM_mutase_AS"/>
</dbReference>
<dbReference type="GO" id="GO:0016791">
    <property type="term" value="F:phosphatase activity"/>
    <property type="evidence" value="ECO:0007669"/>
    <property type="project" value="TreeGrafter"/>
</dbReference>
<comment type="caution">
    <text evidence="3">The sequence shown here is derived from an EMBL/GenBank/DDBJ whole genome shotgun (WGS) entry which is preliminary data.</text>
</comment>
<reference evidence="3 4" key="1">
    <citation type="journal article" date="2011" name="J. Bacteriol.">
        <title>Draft genome sequence of Sporolactobacillus inulinus strain CASD, an efficient D-lactic acid-producing bacterium with high-concentration lactate tolerance capability.</title>
        <authorList>
            <person name="Yu B."/>
            <person name="Su F."/>
            <person name="Wang L."/>
            <person name="Xu K."/>
            <person name="Zhao B."/>
            <person name="Xu P."/>
        </authorList>
    </citation>
    <scope>NUCLEOTIDE SEQUENCE [LARGE SCALE GENOMIC DNA]</scope>
    <source>
        <strain evidence="3 4">CASD</strain>
    </source>
</reference>
<dbReference type="Pfam" id="PF00300">
    <property type="entry name" value="His_Phos_1"/>
    <property type="match status" value="1"/>
</dbReference>
<dbReference type="EMBL" id="AFVQ02000029">
    <property type="protein sequence ID" value="KLI03561.1"/>
    <property type="molecule type" value="Genomic_DNA"/>
</dbReference>
<dbReference type="Proteomes" id="UP000035553">
    <property type="component" value="Unassembled WGS sequence"/>
</dbReference>
<dbReference type="PROSITE" id="PS00175">
    <property type="entry name" value="PG_MUTASE"/>
    <property type="match status" value="1"/>
</dbReference>
<evidence type="ECO:0000256" key="2">
    <source>
        <dbReference type="PIRSR" id="PIRSR613078-2"/>
    </source>
</evidence>
<dbReference type="PANTHER" id="PTHR48100">
    <property type="entry name" value="BROAD-SPECIFICITY PHOSPHATASE YOR283W-RELATED"/>
    <property type="match status" value="1"/>
</dbReference>
<accession>A0A0U1QRY9</accession>
<dbReference type="RefSeq" id="WP_010027379.1">
    <property type="nucleotide sequence ID" value="NZ_AFVQ02000029.1"/>
</dbReference>
<dbReference type="SUPFAM" id="SSF53254">
    <property type="entry name" value="Phosphoglycerate mutase-like"/>
    <property type="match status" value="1"/>
</dbReference>
<dbReference type="STRING" id="1069536.SINU_02230"/>
<evidence type="ECO:0000313" key="3">
    <source>
        <dbReference type="EMBL" id="KLI03561.1"/>
    </source>
</evidence>
<organism evidence="3 4">
    <name type="scientific">Sporolactobacillus inulinus CASD</name>
    <dbReference type="NCBI Taxonomy" id="1069536"/>
    <lineage>
        <taxon>Bacteria</taxon>
        <taxon>Bacillati</taxon>
        <taxon>Bacillota</taxon>
        <taxon>Bacilli</taxon>
        <taxon>Bacillales</taxon>
        <taxon>Sporolactobacillaceae</taxon>
        <taxon>Sporolactobacillus</taxon>
    </lineage>
</organism>
<dbReference type="Gene3D" id="3.40.50.1240">
    <property type="entry name" value="Phosphoglycerate mutase-like"/>
    <property type="match status" value="1"/>
</dbReference>
<dbReference type="InterPro" id="IPR029033">
    <property type="entry name" value="His_PPase_superfam"/>
</dbReference>
<dbReference type="SMART" id="SM00855">
    <property type="entry name" value="PGAM"/>
    <property type="match status" value="1"/>
</dbReference>
<gene>
    <name evidence="3" type="ORF">SINU_02230</name>
</gene>
<feature type="active site" description="Proton donor/acceptor" evidence="1">
    <location>
        <position position="83"/>
    </location>
</feature>
<keyword evidence="4" id="KW-1185">Reference proteome</keyword>
<dbReference type="AlphaFoldDB" id="A0A0U1QRY9"/>
<proteinExistence type="predicted"/>
<feature type="binding site" evidence="2">
    <location>
        <position position="58"/>
    </location>
    <ligand>
        <name>substrate</name>
    </ligand>
</feature>
<dbReference type="CDD" id="cd07067">
    <property type="entry name" value="HP_PGM_like"/>
    <property type="match status" value="1"/>
</dbReference>